<dbReference type="EMBL" id="GBXM01070721">
    <property type="protein sequence ID" value="JAH37856.1"/>
    <property type="molecule type" value="Transcribed_RNA"/>
</dbReference>
<evidence type="ECO:0000313" key="1">
    <source>
        <dbReference type="EMBL" id="JAH37856.1"/>
    </source>
</evidence>
<dbReference type="AlphaFoldDB" id="A0A0E9S9B5"/>
<proteinExistence type="predicted"/>
<accession>A0A0E9S9B5</accession>
<reference evidence="1" key="2">
    <citation type="journal article" date="2015" name="Fish Shellfish Immunol.">
        <title>Early steps in the European eel (Anguilla anguilla)-Vibrio vulnificus interaction in the gills: Role of the RtxA13 toxin.</title>
        <authorList>
            <person name="Callol A."/>
            <person name="Pajuelo D."/>
            <person name="Ebbesson L."/>
            <person name="Teles M."/>
            <person name="MacKenzie S."/>
            <person name="Amaro C."/>
        </authorList>
    </citation>
    <scope>NUCLEOTIDE SEQUENCE</scope>
</reference>
<protein>
    <submittedName>
        <fullName evidence="1">Uncharacterized protein</fullName>
    </submittedName>
</protein>
<reference evidence="1" key="1">
    <citation type="submission" date="2014-11" db="EMBL/GenBank/DDBJ databases">
        <authorList>
            <person name="Amaro Gonzalez C."/>
        </authorList>
    </citation>
    <scope>NUCLEOTIDE SEQUENCE</scope>
</reference>
<sequence>MSLLKGSWTKHCFHTMEATALDMR</sequence>
<name>A0A0E9S9B5_ANGAN</name>
<organism evidence="1">
    <name type="scientific">Anguilla anguilla</name>
    <name type="common">European freshwater eel</name>
    <name type="synonym">Muraena anguilla</name>
    <dbReference type="NCBI Taxonomy" id="7936"/>
    <lineage>
        <taxon>Eukaryota</taxon>
        <taxon>Metazoa</taxon>
        <taxon>Chordata</taxon>
        <taxon>Craniata</taxon>
        <taxon>Vertebrata</taxon>
        <taxon>Euteleostomi</taxon>
        <taxon>Actinopterygii</taxon>
        <taxon>Neopterygii</taxon>
        <taxon>Teleostei</taxon>
        <taxon>Anguilliformes</taxon>
        <taxon>Anguillidae</taxon>
        <taxon>Anguilla</taxon>
    </lineage>
</organism>